<protein>
    <submittedName>
        <fullName evidence="2">DUF981 domain-containing protein</fullName>
    </submittedName>
</protein>
<keyword evidence="3" id="KW-1185">Reference proteome</keyword>
<name>A0ABV4I5X5_9ACTN</name>
<dbReference type="Proteomes" id="UP001566476">
    <property type="component" value="Unassembled WGS sequence"/>
</dbReference>
<sequence>MTVPVRGRRSCVTIDWENLPTYNTIMAVAVGTGLLLVVRLGWDLLRSPREPHLRGYALAFAVLGALLATTGLHMTLTWPLAPLFPFDNIVFGEPSLAFGVLLLGASLHLWRDGERLQATEDPRRAVSRAYGPLSLFVLGMGLACFAIAAAGVRYQLFAAPPQEPISGEFADHPWVEALFISGLYALVGLGAVLFPLALRSGRVGATARTTGAAWGAAGLAFLLFGALNYFTHIGLIVNTMP</sequence>
<dbReference type="Pfam" id="PF06168">
    <property type="entry name" value="DUF981"/>
    <property type="match status" value="1"/>
</dbReference>
<feature type="transmembrane region" description="Helical" evidence="1">
    <location>
        <begin position="57"/>
        <end position="76"/>
    </location>
</feature>
<feature type="transmembrane region" description="Helical" evidence="1">
    <location>
        <begin position="130"/>
        <end position="154"/>
    </location>
</feature>
<feature type="transmembrane region" description="Helical" evidence="1">
    <location>
        <begin position="88"/>
        <end position="110"/>
    </location>
</feature>
<evidence type="ECO:0000313" key="3">
    <source>
        <dbReference type="Proteomes" id="UP001566476"/>
    </source>
</evidence>
<accession>A0ABV4I5X5</accession>
<keyword evidence="1" id="KW-0472">Membrane</keyword>
<comment type="caution">
    <text evidence="2">The sequence shown here is derived from an EMBL/GenBank/DDBJ whole genome shotgun (WGS) entry which is preliminary data.</text>
</comment>
<proteinExistence type="predicted"/>
<keyword evidence="1" id="KW-0812">Transmembrane</keyword>
<feature type="transmembrane region" description="Helical" evidence="1">
    <location>
        <begin position="25"/>
        <end position="45"/>
    </location>
</feature>
<dbReference type="EMBL" id="JBGGTQ010000009">
    <property type="protein sequence ID" value="MEZ0494084.1"/>
    <property type="molecule type" value="Genomic_DNA"/>
</dbReference>
<dbReference type="InterPro" id="IPR009324">
    <property type="entry name" value="DUF981"/>
</dbReference>
<feature type="transmembrane region" description="Helical" evidence="1">
    <location>
        <begin position="174"/>
        <end position="198"/>
    </location>
</feature>
<keyword evidence="1" id="KW-1133">Transmembrane helix</keyword>
<organism evidence="2 3">
    <name type="scientific">Kineococcus mangrovi</name>
    <dbReference type="NCBI Taxonomy" id="1660183"/>
    <lineage>
        <taxon>Bacteria</taxon>
        <taxon>Bacillati</taxon>
        <taxon>Actinomycetota</taxon>
        <taxon>Actinomycetes</taxon>
        <taxon>Kineosporiales</taxon>
        <taxon>Kineosporiaceae</taxon>
        <taxon>Kineococcus</taxon>
    </lineage>
</organism>
<evidence type="ECO:0000313" key="2">
    <source>
        <dbReference type="EMBL" id="MEZ0494084.1"/>
    </source>
</evidence>
<gene>
    <name evidence="2" type="ORF">AB2L28_17750</name>
</gene>
<reference evidence="2 3" key="1">
    <citation type="submission" date="2024-07" db="EMBL/GenBank/DDBJ databases">
        <authorList>
            <person name="Thanompreechachai J."/>
            <person name="Duangmal K."/>
        </authorList>
    </citation>
    <scope>NUCLEOTIDE SEQUENCE [LARGE SCALE GENOMIC DNA]</scope>
    <source>
        <strain evidence="2 3">TBRC 1896</strain>
    </source>
</reference>
<dbReference type="RefSeq" id="WP_370720318.1">
    <property type="nucleotide sequence ID" value="NZ_JBGGTQ010000009.1"/>
</dbReference>
<evidence type="ECO:0000256" key="1">
    <source>
        <dbReference type="SAM" id="Phobius"/>
    </source>
</evidence>
<feature type="transmembrane region" description="Helical" evidence="1">
    <location>
        <begin position="210"/>
        <end position="231"/>
    </location>
</feature>